<name>A0A381QF28_9ZZZZ</name>
<proteinExistence type="predicted"/>
<evidence type="ECO:0000313" key="3">
    <source>
        <dbReference type="EMBL" id="SUZ77945.1"/>
    </source>
</evidence>
<feature type="domain" description="Acyclic terpene utilisation N-terminal" evidence="1">
    <location>
        <begin position="8"/>
        <end position="446"/>
    </location>
</feature>
<accession>A0A381QF28</accession>
<dbReference type="EMBL" id="UINC01001336">
    <property type="protein sequence ID" value="SUZ77945.1"/>
    <property type="molecule type" value="Genomic_DNA"/>
</dbReference>
<organism evidence="3">
    <name type="scientific">marine metagenome</name>
    <dbReference type="NCBI Taxonomy" id="408172"/>
    <lineage>
        <taxon>unclassified sequences</taxon>
        <taxon>metagenomes</taxon>
        <taxon>ecological metagenomes</taxon>
    </lineage>
</organism>
<dbReference type="InterPro" id="IPR010839">
    <property type="entry name" value="AtuA_N"/>
</dbReference>
<dbReference type="Pfam" id="PF23544">
    <property type="entry name" value="AtuA_ferredoxin"/>
    <property type="match status" value="1"/>
</dbReference>
<gene>
    <name evidence="3" type="ORF">METZ01_LOCUS30799</name>
</gene>
<reference evidence="3" key="1">
    <citation type="submission" date="2018-05" db="EMBL/GenBank/DDBJ databases">
        <authorList>
            <person name="Lanie J.A."/>
            <person name="Ng W.-L."/>
            <person name="Kazmierczak K.M."/>
            <person name="Andrzejewski T.M."/>
            <person name="Davidsen T.M."/>
            <person name="Wayne K.J."/>
            <person name="Tettelin H."/>
            <person name="Glass J.I."/>
            <person name="Rusch D."/>
            <person name="Podicherti R."/>
            <person name="Tsui H.-C.T."/>
            <person name="Winkler M.E."/>
        </authorList>
    </citation>
    <scope>NUCLEOTIDE SEQUENCE</scope>
</reference>
<dbReference type="InterPro" id="IPR056362">
    <property type="entry name" value="AtuA-like_ferredoxin_dom"/>
</dbReference>
<evidence type="ECO:0000259" key="1">
    <source>
        <dbReference type="Pfam" id="PF07287"/>
    </source>
</evidence>
<dbReference type="Pfam" id="PF07287">
    <property type="entry name" value="AtuA"/>
    <property type="match status" value="1"/>
</dbReference>
<evidence type="ECO:0008006" key="4">
    <source>
        <dbReference type="Google" id="ProtNLM"/>
    </source>
</evidence>
<sequence length="594" mass="65087">MSSSEDKILIGNCSGFYGDRLSAAKDMVEGGPIDVLTGDYLAELTMTILYNQRMQRGEDHGYVGTFLKQFKDVASACQERGIKIVTNAGGLNPVSMAAKVEEIVEELGLNLKVAYIDGDDLIPRLDELNEEGELLKNMEKDIPLAGYEKKPVTANAYFGAWGIKEALDKGADVVVCPRVTDAAVVIGPAAWKYNWSRDNYDALAGALAAGHIIECGAQATGGNYSFFQEVPSFSKMGYPIAEIFEDGSFTITKHPGTGGLVSVGTVTAQLLYEIGSPAYMNPDVISHFDTLKINQEAENRVHVSGCRGSSAPKTHKVCINLAGGFRNGTEILLTGLDIEEKAKLVTDSIFENVGGKEQFDKVDIQLHRTDKENPESNEQAQASLRISVMSQNPDLVGRLFSAKIVELGLANLPGWTGRGGSVPSGHYIEYWPALVDSKYITEKVHFEGETVDVVPTSQMDLEEIYYQKEPYENKLPEIKNTKKINFGRLFGTRSGDKGGCANLGVWAKTPESYAFLYDFLTVDRLKELLPDVSQYEVERHELPNILSLNFYIHDILQDGVSSSTRLDGQAKSLGEYIRAKEIDAPDYLLEAIGG</sequence>
<dbReference type="PANTHER" id="PTHR47585:SF1">
    <property type="entry name" value="DUF1446 DOMAIN-CONTAINING PROTEIN"/>
    <property type="match status" value="1"/>
</dbReference>
<protein>
    <recommendedName>
        <fullName evidence="4">Exopolyphosphatase</fullName>
    </recommendedName>
</protein>
<dbReference type="PANTHER" id="PTHR47585">
    <property type="match status" value="1"/>
</dbReference>
<dbReference type="AlphaFoldDB" id="A0A381QF28"/>
<evidence type="ECO:0000259" key="2">
    <source>
        <dbReference type="Pfam" id="PF23544"/>
    </source>
</evidence>
<feature type="domain" description="AtuA-like ferredoxin-fold" evidence="2">
    <location>
        <begin position="492"/>
        <end position="582"/>
    </location>
</feature>